<name>A0A8H3IJ95_9LECA</name>
<dbReference type="EMBL" id="CAJPDT010000032">
    <property type="protein sequence ID" value="CAF9922945.1"/>
    <property type="molecule type" value="Genomic_DNA"/>
</dbReference>
<keyword evidence="2" id="KW-1185">Reference proteome</keyword>
<dbReference type="GO" id="GO:0008237">
    <property type="term" value="F:metallopeptidase activity"/>
    <property type="evidence" value="ECO:0007669"/>
    <property type="project" value="InterPro"/>
</dbReference>
<dbReference type="InterPro" id="IPR024079">
    <property type="entry name" value="MetalloPept_cat_dom_sf"/>
</dbReference>
<protein>
    <submittedName>
        <fullName evidence="1">Uncharacterized protein</fullName>
    </submittedName>
</protein>
<gene>
    <name evidence="1" type="ORF">IMSHALPRED_005810</name>
</gene>
<reference evidence="1" key="1">
    <citation type="submission" date="2021-03" db="EMBL/GenBank/DDBJ databases">
        <authorList>
            <person name="Tagirdzhanova G."/>
        </authorList>
    </citation>
    <scope>NUCLEOTIDE SEQUENCE</scope>
</reference>
<dbReference type="Proteomes" id="UP000664534">
    <property type="component" value="Unassembled WGS sequence"/>
</dbReference>
<sequence>MYTNPRKGVPNFRDSVDDAFDFAATAVKLYQGGNVNALRASNFLFTEATAGLAIRNLAGVAAMSAYQGIVTNMKEQVQGGEVMFSCGFSMMKSEPMTYPNGQVFFWEKNSQYQEQADDAYFSCRDGTIDEDGLSIDAYTLDWPDPTKPQIIRFCPVFLSQIAKQRWSSSQQIHAAWLVDIPPEVAIILAKQAATPIDLYGLLELAILHELTHTRQGGNTEDYGSPNVKQVGGSGWLYATSVGLNRGYNNAESVAFQGLLSKLIQLGFGVDQNGYLFQLEAPI</sequence>
<evidence type="ECO:0000313" key="2">
    <source>
        <dbReference type="Proteomes" id="UP000664534"/>
    </source>
</evidence>
<proteinExistence type="predicted"/>
<evidence type="ECO:0000313" key="1">
    <source>
        <dbReference type="EMBL" id="CAF9922945.1"/>
    </source>
</evidence>
<dbReference type="Gene3D" id="3.40.390.10">
    <property type="entry name" value="Collagenase (Catalytic Domain)"/>
    <property type="match status" value="1"/>
</dbReference>
<dbReference type="AlphaFoldDB" id="A0A8H3IJ95"/>
<dbReference type="OrthoDB" id="5357372at2759"/>
<accession>A0A8H3IJ95</accession>
<comment type="caution">
    <text evidence="1">The sequence shown here is derived from an EMBL/GenBank/DDBJ whole genome shotgun (WGS) entry which is preliminary data.</text>
</comment>
<organism evidence="1 2">
    <name type="scientific">Imshaugia aleurites</name>
    <dbReference type="NCBI Taxonomy" id="172621"/>
    <lineage>
        <taxon>Eukaryota</taxon>
        <taxon>Fungi</taxon>
        <taxon>Dikarya</taxon>
        <taxon>Ascomycota</taxon>
        <taxon>Pezizomycotina</taxon>
        <taxon>Lecanoromycetes</taxon>
        <taxon>OSLEUM clade</taxon>
        <taxon>Lecanoromycetidae</taxon>
        <taxon>Lecanorales</taxon>
        <taxon>Lecanorineae</taxon>
        <taxon>Parmeliaceae</taxon>
        <taxon>Imshaugia</taxon>
    </lineage>
</organism>